<accession>A0A0R3NAG3</accession>
<reference evidence="1 2" key="1">
    <citation type="submission" date="2014-03" db="EMBL/GenBank/DDBJ databases">
        <title>Bradyrhizobium valentinum sp. nov., isolated from effective nodules of Lupinus mariae-josephae, a lupine endemic of basic-lime soils in Eastern Spain.</title>
        <authorList>
            <person name="Duran D."/>
            <person name="Rey L."/>
            <person name="Navarro A."/>
            <person name="Busquets A."/>
            <person name="Imperial J."/>
            <person name="Ruiz-Argueso T."/>
        </authorList>
    </citation>
    <scope>NUCLEOTIDE SEQUENCE [LARGE SCALE GENOMIC DNA]</scope>
    <source>
        <strain evidence="1 2">Ro19</strain>
    </source>
</reference>
<keyword evidence="2" id="KW-1185">Reference proteome</keyword>
<evidence type="ECO:0000313" key="2">
    <source>
        <dbReference type="Proteomes" id="UP000052023"/>
    </source>
</evidence>
<organism evidence="1 2">
    <name type="scientific">Bradyrhizobium retamae</name>
    <dbReference type="NCBI Taxonomy" id="1300035"/>
    <lineage>
        <taxon>Bacteria</taxon>
        <taxon>Pseudomonadati</taxon>
        <taxon>Pseudomonadota</taxon>
        <taxon>Alphaproteobacteria</taxon>
        <taxon>Hyphomicrobiales</taxon>
        <taxon>Nitrobacteraceae</taxon>
        <taxon>Bradyrhizobium</taxon>
    </lineage>
</organism>
<dbReference type="EMBL" id="LLYA01000050">
    <property type="protein sequence ID" value="KRR29004.1"/>
    <property type="molecule type" value="Genomic_DNA"/>
</dbReference>
<comment type="caution">
    <text evidence="1">The sequence shown here is derived from an EMBL/GenBank/DDBJ whole genome shotgun (WGS) entry which is preliminary data.</text>
</comment>
<name>A0A0R3NAG3_9BRAD</name>
<gene>
    <name evidence="1" type="ORF">CQ13_39020</name>
</gene>
<proteinExistence type="predicted"/>
<dbReference type="AlphaFoldDB" id="A0A0R3NAG3"/>
<protein>
    <submittedName>
        <fullName evidence="1">Uncharacterized protein</fullName>
    </submittedName>
</protein>
<evidence type="ECO:0000313" key="1">
    <source>
        <dbReference type="EMBL" id="KRR29004.1"/>
    </source>
</evidence>
<dbReference type="Proteomes" id="UP000052023">
    <property type="component" value="Unassembled WGS sequence"/>
</dbReference>
<dbReference type="RefSeq" id="WP_057842515.1">
    <property type="nucleotide sequence ID" value="NZ_LLYA01000050.1"/>
</dbReference>
<sequence length="65" mass="7517">MCIETMPNRYSPRAVLLRESYRHEHDNAQKRTLANLTEEVTIDPPSPRGDTVIPRISMELKRPGK</sequence>
<dbReference type="OrthoDB" id="8257391at2"/>